<dbReference type="SUPFAM" id="SSF143120">
    <property type="entry name" value="YefM-like"/>
    <property type="match status" value="1"/>
</dbReference>
<sequence length="73" mass="8215">MQRLKESKAAEVLTVNGRAELVVQDAESYQEMLEELDKARLIESLLVAERDYEAGKARPAGEFIAEMRAKYGV</sequence>
<name>A0A068NTE0_FIMGI</name>
<reference evidence="2 3" key="1">
    <citation type="journal article" date="2014" name="PLoS ONE">
        <title>The first complete genome sequence of the class fimbriimonadia in the phylum armatimonadetes.</title>
        <authorList>
            <person name="Hu Z.Y."/>
            <person name="Wang Y.Z."/>
            <person name="Im W.T."/>
            <person name="Wang S.Y."/>
            <person name="Zhao G.P."/>
            <person name="Zheng H.J."/>
            <person name="Quan Z.X."/>
        </authorList>
    </citation>
    <scope>NUCLEOTIDE SEQUENCE [LARGE SCALE GENOMIC DNA]</scope>
    <source>
        <strain evidence="2">Gsoil 348</strain>
    </source>
</reference>
<dbReference type="HOGENOM" id="CLU_166037_3_0_0"/>
<organism evidence="2 3">
    <name type="scientific">Fimbriimonas ginsengisoli Gsoil 348</name>
    <dbReference type="NCBI Taxonomy" id="661478"/>
    <lineage>
        <taxon>Bacteria</taxon>
        <taxon>Bacillati</taxon>
        <taxon>Armatimonadota</taxon>
        <taxon>Fimbriimonadia</taxon>
        <taxon>Fimbriimonadales</taxon>
        <taxon>Fimbriimonadaceae</taxon>
        <taxon>Fimbriimonas</taxon>
    </lineage>
</organism>
<evidence type="ECO:0008006" key="4">
    <source>
        <dbReference type="Google" id="ProtNLM"/>
    </source>
</evidence>
<comment type="similarity">
    <text evidence="1">Belongs to the phD/YefM antitoxin family.</text>
</comment>
<dbReference type="Proteomes" id="UP000027982">
    <property type="component" value="Chromosome"/>
</dbReference>
<proteinExistence type="inferred from homology"/>
<dbReference type="STRING" id="661478.OP10G_3450"/>
<dbReference type="KEGG" id="fgi:OP10G_3450"/>
<dbReference type="eggNOG" id="COG2161">
    <property type="taxonomic scope" value="Bacteria"/>
</dbReference>
<dbReference type="AlphaFoldDB" id="A0A068NTE0"/>
<dbReference type="InterPro" id="IPR036165">
    <property type="entry name" value="YefM-like_sf"/>
</dbReference>
<protein>
    <recommendedName>
        <fullName evidence="4">Prevent-host-death family protein</fullName>
    </recommendedName>
</protein>
<gene>
    <name evidence="2" type="ORF">OP10G_3450</name>
</gene>
<accession>A0A068NTE0</accession>
<evidence type="ECO:0000313" key="3">
    <source>
        <dbReference type="Proteomes" id="UP000027982"/>
    </source>
</evidence>
<dbReference type="EMBL" id="CP007139">
    <property type="protein sequence ID" value="AIE86818.1"/>
    <property type="molecule type" value="Genomic_DNA"/>
</dbReference>
<evidence type="ECO:0000313" key="2">
    <source>
        <dbReference type="EMBL" id="AIE86818.1"/>
    </source>
</evidence>
<keyword evidence="3" id="KW-1185">Reference proteome</keyword>
<dbReference type="RefSeq" id="WP_227624962.1">
    <property type="nucleotide sequence ID" value="NZ_CP007139.1"/>
</dbReference>
<evidence type="ECO:0000256" key="1">
    <source>
        <dbReference type="ARBA" id="ARBA00009981"/>
    </source>
</evidence>